<dbReference type="InterPro" id="IPR036640">
    <property type="entry name" value="ABC1_TM_sf"/>
</dbReference>
<evidence type="ECO:0000256" key="6">
    <source>
        <dbReference type="ARBA" id="ARBA00022840"/>
    </source>
</evidence>
<keyword evidence="8 10" id="KW-0472">Membrane</keyword>
<dbReference type="Pfam" id="PF00005">
    <property type="entry name" value="ABC_tran"/>
    <property type="match status" value="1"/>
</dbReference>
<dbReference type="SUPFAM" id="SSF90123">
    <property type="entry name" value="ABC transporter transmembrane region"/>
    <property type="match status" value="1"/>
</dbReference>
<dbReference type="Gene3D" id="1.20.1560.10">
    <property type="entry name" value="ABC transporter type 1, transmembrane domain"/>
    <property type="match status" value="1"/>
</dbReference>
<feature type="transmembrane region" description="Helical" evidence="10">
    <location>
        <begin position="187"/>
        <end position="204"/>
    </location>
</feature>
<keyword evidence="2" id="KW-0813">Transport</keyword>
<dbReference type="SUPFAM" id="SSF52540">
    <property type="entry name" value="P-loop containing nucleoside triphosphate hydrolases"/>
    <property type="match status" value="1"/>
</dbReference>
<feature type="transmembrane region" description="Helical" evidence="10">
    <location>
        <begin position="161"/>
        <end position="181"/>
    </location>
</feature>
<evidence type="ECO:0000256" key="3">
    <source>
        <dbReference type="ARBA" id="ARBA00022475"/>
    </source>
</evidence>
<dbReference type="InterPro" id="IPR039421">
    <property type="entry name" value="Type_1_exporter"/>
</dbReference>
<comment type="subcellular location">
    <subcellularLocation>
        <location evidence="1">Cell membrane</location>
        <topology evidence="1">Multi-pass membrane protein</topology>
    </subcellularLocation>
</comment>
<feature type="domain" description="ABC transmembrane type-1" evidence="12">
    <location>
        <begin position="46"/>
        <end position="330"/>
    </location>
</feature>
<comment type="similarity">
    <text evidence="9">Belongs to the ABC transporter superfamily. Lipid exporter (TC 3.A.1.106) family.</text>
</comment>
<dbReference type="InterPro" id="IPR011527">
    <property type="entry name" value="ABC1_TM_dom"/>
</dbReference>
<feature type="domain" description="ABC transporter" evidence="11">
    <location>
        <begin position="382"/>
        <end position="617"/>
    </location>
</feature>
<feature type="transmembrane region" description="Helical" evidence="10">
    <location>
        <begin position="45"/>
        <end position="70"/>
    </location>
</feature>
<evidence type="ECO:0000256" key="4">
    <source>
        <dbReference type="ARBA" id="ARBA00022692"/>
    </source>
</evidence>
<dbReference type="PANTHER" id="PTHR43394">
    <property type="entry name" value="ATP-DEPENDENT PERMEASE MDL1, MITOCHONDRIAL"/>
    <property type="match status" value="1"/>
</dbReference>
<keyword evidence="6" id="KW-0067">ATP-binding</keyword>
<evidence type="ECO:0000256" key="8">
    <source>
        <dbReference type="ARBA" id="ARBA00023136"/>
    </source>
</evidence>
<dbReference type="GO" id="GO:0005886">
    <property type="term" value="C:plasma membrane"/>
    <property type="evidence" value="ECO:0007669"/>
    <property type="project" value="UniProtKB-SubCell"/>
</dbReference>
<dbReference type="Pfam" id="PF00664">
    <property type="entry name" value="ABC_membrane"/>
    <property type="match status" value="1"/>
</dbReference>
<protein>
    <submittedName>
        <fullName evidence="13">ABC transporter</fullName>
    </submittedName>
</protein>
<organism evidence="13 14">
    <name type="scientific">Brevibacterium paucivorans</name>
    <dbReference type="NCBI Taxonomy" id="170994"/>
    <lineage>
        <taxon>Bacteria</taxon>
        <taxon>Bacillati</taxon>
        <taxon>Actinomycetota</taxon>
        <taxon>Actinomycetes</taxon>
        <taxon>Micrococcales</taxon>
        <taxon>Brevibacteriaceae</taxon>
        <taxon>Brevibacterium</taxon>
    </lineage>
</organism>
<accession>A0A2N6VMA6</accession>
<evidence type="ECO:0000313" key="14">
    <source>
        <dbReference type="Proteomes" id="UP000235598"/>
    </source>
</evidence>
<comment type="caution">
    <text evidence="13">The sequence shown here is derived from an EMBL/GenBank/DDBJ whole genome shotgun (WGS) entry which is preliminary data.</text>
</comment>
<feature type="transmembrane region" description="Helical" evidence="10">
    <location>
        <begin position="265"/>
        <end position="287"/>
    </location>
</feature>
<proteinExistence type="inferred from homology"/>
<dbReference type="FunFam" id="3.40.50.300:FF:000299">
    <property type="entry name" value="ABC transporter ATP-binding protein/permease"/>
    <property type="match status" value="1"/>
</dbReference>
<evidence type="ECO:0000259" key="11">
    <source>
        <dbReference type="PROSITE" id="PS50893"/>
    </source>
</evidence>
<dbReference type="InterPro" id="IPR003439">
    <property type="entry name" value="ABC_transporter-like_ATP-bd"/>
</dbReference>
<dbReference type="PANTHER" id="PTHR43394:SF1">
    <property type="entry name" value="ATP-BINDING CASSETTE SUB-FAMILY B MEMBER 10, MITOCHONDRIAL"/>
    <property type="match status" value="1"/>
</dbReference>
<dbReference type="InterPro" id="IPR017871">
    <property type="entry name" value="ABC_transporter-like_CS"/>
</dbReference>
<dbReference type="GO" id="GO:0005524">
    <property type="term" value="F:ATP binding"/>
    <property type="evidence" value="ECO:0007669"/>
    <property type="project" value="UniProtKB-KW"/>
</dbReference>
<dbReference type="RefSeq" id="WP_102239170.1">
    <property type="nucleotide sequence ID" value="NZ_PNHK01000003.1"/>
</dbReference>
<dbReference type="PROSITE" id="PS00211">
    <property type="entry name" value="ABC_TRANSPORTER_1"/>
    <property type="match status" value="1"/>
</dbReference>
<dbReference type="GO" id="GO:0016887">
    <property type="term" value="F:ATP hydrolysis activity"/>
    <property type="evidence" value="ECO:0007669"/>
    <property type="project" value="InterPro"/>
</dbReference>
<sequence length="625" mass="66774">MSNISPHMVLRRATAAQKYGGKSQSVSWSTVGRILAFARRHRGRMVAYIALSALAALVGVITPILSGRVVNAITDGGPVSTIVWLAVAMGVIALVDAALSLINRWFSAQVGEGLIFDLRTAVFDHVQTMPVAFFNRTRTGALISRLSTDVMGAQRAFANTLPSVASNLVSLLLTLGVMFAYSWQVTVLSLILLPIYLLPARFLASKLAKLQFEASDLNAAMSTRMTERFNAGGATLVKLFGSPERESEQFAQRADRVRAIGVRTAMLQTTFVTALTLVSALALALVYGLGGFEAVKGQLNAGMVVTLAMLLTRLYAPLTMLANARMDFVSAVVSFERIFEVLDLKPVITEPEHPRPLPSGALSVEFDRVHFTYPSAAQVSLASLEDVAALDTREPAEVLHGISFTVPAGSTVALVGSSGAGKSTIASLVPRLYDPSSGCVRLGGVDAREVAFADLKAGVGMVTQDGHLFHDSIRENLVLAKPDATDQEIQSALQRARMSDVVDALPDGVDTVIGERGYRLSGGERQRLTIARLLLAAPPVVVLDEATSALDSTNEVAVQQALNEAMTGRTAIVIAHRLSTVRSASQILVVEDGRIVERGSHSELLSAGGRYAELYETQFADQETT</sequence>
<dbReference type="Gene3D" id="3.40.50.300">
    <property type="entry name" value="P-loop containing nucleotide triphosphate hydrolases"/>
    <property type="match status" value="1"/>
</dbReference>
<dbReference type="SMART" id="SM00382">
    <property type="entry name" value="AAA"/>
    <property type="match status" value="1"/>
</dbReference>
<dbReference type="InterPro" id="IPR027417">
    <property type="entry name" value="P-loop_NTPase"/>
</dbReference>
<dbReference type="CDD" id="cd18550">
    <property type="entry name" value="ABC_6TM_exporter_like"/>
    <property type="match status" value="1"/>
</dbReference>
<evidence type="ECO:0000313" key="13">
    <source>
        <dbReference type="EMBL" id="PMD05229.1"/>
    </source>
</evidence>
<evidence type="ECO:0000256" key="2">
    <source>
        <dbReference type="ARBA" id="ARBA00022448"/>
    </source>
</evidence>
<keyword evidence="4 10" id="KW-0812">Transmembrane</keyword>
<keyword evidence="7 10" id="KW-1133">Transmembrane helix</keyword>
<dbReference type="PROSITE" id="PS50893">
    <property type="entry name" value="ABC_TRANSPORTER_2"/>
    <property type="match status" value="1"/>
</dbReference>
<keyword evidence="5" id="KW-0547">Nucleotide-binding</keyword>
<dbReference type="PROSITE" id="PS50929">
    <property type="entry name" value="ABC_TM1F"/>
    <property type="match status" value="1"/>
</dbReference>
<dbReference type="InterPro" id="IPR003593">
    <property type="entry name" value="AAA+_ATPase"/>
</dbReference>
<evidence type="ECO:0000256" key="5">
    <source>
        <dbReference type="ARBA" id="ARBA00022741"/>
    </source>
</evidence>
<keyword evidence="3" id="KW-1003">Cell membrane</keyword>
<dbReference type="GO" id="GO:0015421">
    <property type="term" value="F:ABC-type oligopeptide transporter activity"/>
    <property type="evidence" value="ECO:0007669"/>
    <property type="project" value="TreeGrafter"/>
</dbReference>
<evidence type="ECO:0000256" key="10">
    <source>
        <dbReference type="SAM" id="Phobius"/>
    </source>
</evidence>
<dbReference type="OrthoDB" id="9806127at2"/>
<feature type="transmembrane region" description="Helical" evidence="10">
    <location>
        <begin position="82"/>
        <end position="102"/>
    </location>
</feature>
<dbReference type="EMBL" id="PNHK01000003">
    <property type="protein sequence ID" value="PMD05229.1"/>
    <property type="molecule type" value="Genomic_DNA"/>
</dbReference>
<dbReference type="AlphaFoldDB" id="A0A2N6VMA6"/>
<evidence type="ECO:0000256" key="9">
    <source>
        <dbReference type="ARBA" id="ARBA00061644"/>
    </source>
</evidence>
<dbReference type="Proteomes" id="UP000235598">
    <property type="component" value="Unassembled WGS sequence"/>
</dbReference>
<reference evidence="13 14" key="1">
    <citation type="submission" date="2017-09" db="EMBL/GenBank/DDBJ databases">
        <title>Bacterial strain isolated from the female urinary microbiota.</title>
        <authorList>
            <person name="Thomas-White K."/>
            <person name="Kumar N."/>
            <person name="Forster S."/>
            <person name="Putonti C."/>
            <person name="Lawley T."/>
            <person name="Wolfe A.J."/>
        </authorList>
    </citation>
    <scope>NUCLEOTIDE SEQUENCE [LARGE SCALE GENOMIC DNA]</scope>
    <source>
        <strain evidence="13 14">UMB1301</strain>
    </source>
</reference>
<evidence type="ECO:0000256" key="1">
    <source>
        <dbReference type="ARBA" id="ARBA00004651"/>
    </source>
</evidence>
<evidence type="ECO:0000259" key="12">
    <source>
        <dbReference type="PROSITE" id="PS50929"/>
    </source>
</evidence>
<gene>
    <name evidence="13" type="ORF">CJ199_09120</name>
</gene>
<name>A0A2N6VMA6_9MICO</name>
<evidence type="ECO:0000256" key="7">
    <source>
        <dbReference type="ARBA" id="ARBA00022989"/>
    </source>
</evidence>